<reference evidence="2" key="1">
    <citation type="submission" date="2021-01" db="EMBL/GenBank/DDBJ databases">
        <title>Modified the classification status of verrucomicrobia.</title>
        <authorList>
            <person name="Feng X."/>
        </authorList>
    </citation>
    <scope>NUCLEOTIDE SEQUENCE</scope>
    <source>
        <strain evidence="2">JCM 18052</strain>
    </source>
</reference>
<dbReference type="RefSeq" id="WP_200351418.1">
    <property type="nucleotide sequence ID" value="NZ_BAABHZ010000006.1"/>
</dbReference>
<dbReference type="Proteomes" id="UP000600139">
    <property type="component" value="Unassembled WGS sequence"/>
</dbReference>
<feature type="chain" id="PRO_5037481356" description="Lipoprotein" evidence="1">
    <location>
        <begin position="23"/>
        <end position="57"/>
    </location>
</feature>
<evidence type="ECO:0000313" key="2">
    <source>
        <dbReference type="EMBL" id="MBK1816485.1"/>
    </source>
</evidence>
<name>A0A934VBU4_9BACT</name>
<proteinExistence type="predicted"/>
<dbReference type="EMBL" id="JAENIK010000011">
    <property type="protein sequence ID" value="MBK1816485.1"/>
    <property type="molecule type" value="Genomic_DNA"/>
</dbReference>
<organism evidence="2 3">
    <name type="scientific">Luteolibacter yonseiensis</name>
    <dbReference type="NCBI Taxonomy" id="1144680"/>
    <lineage>
        <taxon>Bacteria</taxon>
        <taxon>Pseudomonadati</taxon>
        <taxon>Verrucomicrobiota</taxon>
        <taxon>Verrucomicrobiia</taxon>
        <taxon>Verrucomicrobiales</taxon>
        <taxon>Verrucomicrobiaceae</taxon>
        <taxon>Luteolibacter</taxon>
    </lineage>
</organism>
<gene>
    <name evidence="2" type="ORF">JIN84_12735</name>
</gene>
<feature type="signal peptide" evidence="1">
    <location>
        <begin position="1"/>
        <end position="22"/>
    </location>
</feature>
<evidence type="ECO:0000256" key="1">
    <source>
        <dbReference type="SAM" id="SignalP"/>
    </source>
</evidence>
<keyword evidence="1" id="KW-0732">Signal</keyword>
<accession>A0A934VBU4</accession>
<sequence length="57" mass="6576">MKFKLTCLFSFAALMLVTGCLVRETVTVNGEVKEQDLKFKRPIKEAIENTEHPQNDY</sequence>
<evidence type="ECO:0000313" key="3">
    <source>
        <dbReference type="Proteomes" id="UP000600139"/>
    </source>
</evidence>
<dbReference type="PROSITE" id="PS51257">
    <property type="entry name" value="PROKAR_LIPOPROTEIN"/>
    <property type="match status" value="1"/>
</dbReference>
<protein>
    <recommendedName>
        <fullName evidence="4">Lipoprotein</fullName>
    </recommendedName>
</protein>
<evidence type="ECO:0008006" key="4">
    <source>
        <dbReference type="Google" id="ProtNLM"/>
    </source>
</evidence>
<keyword evidence="3" id="KW-1185">Reference proteome</keyword>
<comment type="caution">
    <text evidence="2">The sequence shown here is derived from an EMBL/GenBank/DDBJ whole genome shotgun (WGS) entry which is preliminary data.</text>
</comment>
<dbReference type="AlphaFoldDB" id="A0A934VBU4"/>